<reference evidence="15" key="1">
    <citation type="journal article" date="2018" name="Algal Res.">
        <title>Characterization of plant carbon substrate utilization by Auxenochlorella protothecoides.</title>
        <authorList>
            <person name="Vogler B.W."/>
            <person name="Starkenburg S.R."/>
            <person name="Sudasinghe N."/>
            <person name="Schambach J.Y."/>
            <person name="Rollin J.A."/>
            <person name="Pattathil S."/>
            <person name="Barry A.N."/>
        </authorList>
    </citation>
    <scope>NUCLEOTIDE SEQUENCE [LARGE SCALE GENOMIC DNA]</scope>
    <source>
        <strain evidence="15">UTEX 25</strain>
    </source>
</reference>
<dbReference type="PANTHER" id="PTHR12210">
    <property type="entry name" value="DULLARD PROTEIN PHOSPHATASE"/>
    <property type="match status" value="1"/>
</dbReference>
<dbReference type="PROSITE" id="PS50969">
    <property type="entry name" value="FCP1"/>
    <property type="match status" value="1"/>
</dbReference>
<dbReference type="Gene3D" id="3.40.50.1000">
    <property type="entry name" value="HAD superfamily/HAD-like"/>
    <property type="match status" value="1"/>
</dbReference>
<evidence type="ECO:0000256" key="10">
    <source>
        <dbReference type="ARBA" id="ARBA00023128"/>
    </source>
</evidence>
<evidence type="ECO:0000313" key="15">
    <source>
        <dbReference type="Proteomes" id="UP000279271"/>
    </source>
</evidence>
<evidence type="ECO:0000256" key="6">
    <source>
        <dbReference type="ARBA" id="ARBA00022927"/>
    </source>
</evidence>
<keyword evidence="7 12" id="KW-0809">Transit peptide</keyword>
<dbReference type="SUPFAM" id="SSF56784">
    <property type="entry name" value="HAD-like"/>
    <property type="match status" value="1"/>
</dbReference>
<keyword evidence="10 12" id="KW-0496">Mitochondrion</keyword>
<comment type="caution">
    <text evidence="14">The sequence shown here is derived from an EMBL/GenBank/DDBJ whole genome shotgun (WGS) entry which is preliminary data.</text>
</comment>
<dbReference type="CDD" id="cd07521">
    <property type="entry name" value="HAD_FCP1-like"/>
    <property type="match status" value="1"/>
</dbReference>
<evidence type="ECO:0000256" key="4">
    <source>
        <dbReference type="ARBA" id="ARBA00022692"/>
    </source>
</evidence>
<organism evidence="14 15">
    <name type="scientific">Auxenochlorella protothecoides</name>
    <name type="common">Green microalga</name>
    <name type="synonym">Chlorella protothecoides</name>
    <dbReference type="NCBI Taxonomy" id="3075"/>
    <lineage>
        <taxon>Eukaryota</taxon>
        <taxon>Viridiplantae</taxon>
        <taxon>Chlorophyta</taxon>
        <taxon>core chlorophytes</taxon>
        <taxon>Trebouxiophyceae</taxon>
        <taxon>Chlorellales</taxon>
        <taxon>Chlorellaceae</taxon>
        <taxon>Auxenochlorella</taxon>
    </lineage>
</organism>
<dbReference type="InterPro" id="IPR004274">
    <property type="entry name" value="FCP1_dom"/>
</dbReference>
<evidence type="ECO:0000256" key="8">
    <source>
        <dbReference type="ARBA" id="ARBA00022989"/>
    </source>
</evidence>
<comment type="subcellular location">
    <subcellularLocation>
        <location evidence="1 12">Mitochondrion inner membrane</location>
        <topology evidence="1 12">Single-pass membrane protein</topology>
    </subcellularLocation>
</comment>
<evidence type="ECO:0000256" key="2">
    <source>
        <dbReference type="ARBA" id="ARBA00006344"/>
    </source>
</evidence>
<dbReference type="SMART" id="SM00577">
    <property type="entry name" value="CPDc"/>
    <property type="match status" value="1"/>
</dbReference>
<dbReference type="EMBL" id="QOKY01000196">
    <property type="protein sequence ID" value="RMZ53672.1"/>
    <property type="molecule type" value="Genomic_DNA"/>
</dbReference>
<evidence type="ECO:0000256" key="11">
    <source>
        <dbReference type="ARBA" id="ARBA00023136"/>
    </source>
</evidence>
<dbReference type="Pfam" id="PF03031">
    <property type="entry name" value="NIF"/>
    <property type="match status" value="1"/>
</dbReference>
<evidence type="ECO:0000256" key="9">
    <source>
        <dbReference type="ARBA" id="ARBA00023010"/>
    </source>
</evidence>
<gene>
    <name evidence="14" type="ORF">APUTEX25_003206</name>
</gene>
<evidence type="ECO:0000256" key="3">
    <source>
        <dbReference type="ARBA" id="ARBA00022448"/>
    </source>
</evidence>
<dbReference type="GO" id="GO:0015031">
    <property type="term" value="P:protein transport"/>
    <property type="evidence" value="ECO:0007669"/>
    <property type="project" value="UniProtKB-KW"/>
</dbReference>
<evidence type="ECO:0000313" key="14">
    <source>
        <dbReference type="EMBL" id="RMZ53672.1"/>
    </source>
</evidence>
<keyword evidence="3 12" id="KW-0813">Transport</keyword>
<keyword evidence="9 12" id="KW-0811">Translocation</keyword>
<comment type="subunit">
    <text evidence="12">Component of the TIM23 complex.</text>
</comment>
<feature type="domain" description="FCP1 homology" evidence="13">
    <location>
        <begin position="150"/>
        <end position="293"/>
    </location>
</feature>
<keyword evidence="8" id="KW-1133">Transmembrane helix</keyword>
<dbReference type="AlphaFoldDB" id="A0A3M7KWE6"/>
<evidence type="ECO:0000256" key="5">
    <source>
        <dbReference type="ARBA" id="ARBA00022792"/>
    </source>
</evidence>
<comment type="function">
    <text evidence="12">Essential component of the TIM23 complex, a complex that mediates the translocation of transit peptide-containing proteins across the mitochondrial inner membrane.</text>
</comment>
<protein>
    <recommendedName>
        <fullName evidence="12">Mitochondrial import inner membrane translocase subunit TIM50</fullName>
    </recommendedName>
</protein>
<keyword evidence="5" id="KW-0999">Mitochondrion inner membrane</keyword>
<dbReference type="FunFam" id="3.40.50.1000:FF:000019">
    <property type="entry name" value="Mitochondrial import inner membrane translocase subunit TIM50"/>
    <property type="match status" value="1"/>
</dbReference>
<evidence type="ECO:0000256" key="7">
    <source>
        <dbReference type="ARBA" id="ARBA00022946"/>
    </source>
</evidence>
<dbReference type="InterPro" id="IPR023214">
    <property type="entry name" value="HAD_sf"/>
</dbReference>
<dbReference type="GO" id="GO:0005744">
    <property type="term" value="C:TIM23 mitochondrial import inner membrane translocase complex"/>
    <property type="evidence" value="ECO:0007669"/>
    <property type="project" value="UniProtKB-UniRule"/>
</dbReference>
<keyword evidence="11" id="KW-0472">Membrane</keyword>
<evidence type="ECO:0000256" key="1">
    <source>
        <dbReference type="ARBA" id="ARBA00004434"/>
    </source>
</evidence>
<proteinExistence type="inferred from homology"/>
<keyword evidence="6 12" id="KW-0653">Protein transport</keyword>
<dbReference type="InterPro" id="IPR050365">
    <property type="entry name" value="TIM50"/>
</dbReference>
<keyword evidence="4" id="KW-0812">Transmembrane</keyword>
<evidence type="ECO:0000256" key="12">
    <source>
        <dbReference type="RuleBase" id="RU365079"/>
    </source>
</evidence>
<name>A0A3M7KWE6_AUXPR</name>
<comment type="similarity">
    <text evidence="2 12">Belongs to the TIM50 family.</text>
</comment>
<evidence type="ECO:0000259" key="13">
    <source>
        <dbReference type="PROSITE" id="PS50969"/>
    </source>
</evidence>
<accession>A0A3M7KWE6</accession>
<sequence>MAADPTLASCCQRDAQEQAMVAKLKASLTLVDRSRHREHLRESVLGCTPGDTRPDRDSLETSDDEELGNAVFFGGVAAASFFGYYYWRYEVDELEALVESTSRPENAFPGSGAWAAVMGWYVERRRALEGEVKKYADPPSDKLLPDLPPAARHIKTLVLDLDHLLVHSHWTRERGWRCYKRPGAEEFIAGMAQYYELVVYTDKLCTYVDPILDRLDPQRLIQYRLYRDSNQWENNEHVRDLTKLNRDLAQVLFLTADPEARFNPPENGIRLKPWRKEPGDTGLVDMLPFLEAVVATHVPDVRRTVAAYAEEEDIPQAFKARMAAVTEQRAQRQGVGRGLLSGLAGGSLPPE</sequence>
<dbReference type="Proteomes" id="UP000279271">
    <property type="component" value="Unassembled WGS sequence"/>
</dbReference>
<dbReference type="InterPro" id="IPR036412">
    <property type="entry name" value="HAD-like_sf"/>
</dbReference>